<dbReference type="RefSeq" id="WP_089383264.1">
    <property type="nucleotide sequence ID" value="NZ_FZNQ01000001.1"/>
</dbReference>
<evidence type="ECO:0000259" key="2">
    <source>
        <dbReference type="Pfam" id="PF25953"/>
    </source>
</evidence>
<feature type="transmembrane region" description="Helical" evidence="1">
    <location>
        <begin position="74"/>
        <end position="95"/>
    </location>
</feature>
<protein>
    <recommendedName>
        <fullName evidence="2">DUF7991 domain-containing protein</fullName>
    </recommendedName>
</protein>
<keyword evidence="1" id="KW-0812">Transmembrane</keyword>
<accession>A0A238URU9</accession>
<sequence length="107" mass="11521">MLSVFGFVSLLALIAAHTLAAGVMTRFFRLRLNTTWGWIVYTAIFPPIVLLASTLVFTGVLGVGTGVDLGSPSVVFAVLVFLPVVLGATIDYLYMPPPEEYELPDTT</sequence>
<feature type="domain" description="DUF7991" evidence="2">
    <location>
        <begin position="1"/>
        <end position="106"/>
    </location>
</feature>
<dbReference type="Pfam" id="PF25953">
    <property type="entry name" value="DUF7991"/>
    <property type="match status" value="1"/>
</dbReference>
<dbReference type="InterPro" id="IPR058304">
    <property type="entry name" value="DUF7991"/>
</dbReference>
<dbReference type="Proteomes" id="UP000198397">
    <property type="component" value="Unassembled WGS sequence"/>
</dbReference>
<feature type="transmembrane region" description="Helical" evidence="1">
    <location>
        <begin position="36"/>
        <end position="62"/>
    </location>
</feature>
<dbReference type="AlphaFoldDB" id="A0A238URU9"/>
<evidence type="ECO:0000313" key="4">
    <source>
        <dbReference type="Proteomes" id="UP000198397"/>
    </source>
</evidence>
<keyword evidence="1" id="KW-0472">Membrane</keyword>
<keyword evidence="4" id="KW-1185">Reference proteome</keyword>
<evidence type="ECO:0000313" key="3">
    <source>
        <dbReference type="EMBL" id="SNR24691.1"/>
    </source>
</evidence>
<gene>
    <name evidence="3" type="ORF">SAMN06264855_101289</name>
</gene>
<dbReference type="OrthoDB" id="239417at2157"/>
<organism evidence="3 4">
    <name type="scientific">Halorubrum vacuolatum</name>
    <name type="common">Natronobacterium vacuolatum</name>
    <dbReference type="NCBI Taxonomy" id="63740"/>
    <lineage>
        <taxon>Archaea</taxon>
        <taxon>Methanobacteriati</taxon>
        <taxon>Methanobacteriota</taxon>
        <taxon>Stenosarchaea group</taxon>
        <taxon>Halobacteria</taxon>
        <taxon>Halobacteriales</taxon>
        <taxon>Haloferacaceae</taxon>
        <taxon>Halorubrum</taxon>
    </lineage>
</organism>
<keyword evidence="1" id="KW-1133">Transmembrane helix</keyword>
<evidence type="ECO:0000256" key="1">
    <source>
        <dbReference type="SAM" id="Phobius"/>
    </source>
</evidence>
<name>A0A238URU9_HALVU</name>
<dbReference type="EMBL" id="FZNQ01000001">
    <property type="protein sequence ID" value="SNR24691.1"/>
    <property type="molecule type" value="Genomic_DNA"/>
</dbReference>
<proteinExistence type="predicted"/>
<reference evidence="3 4" key="1">
    <citation type="submission" date="2017-06" db="EMBL/GenBank/DDBJ databases">
        <authorList>
            <person name="Kim H.J."/>
            <person name="Triplett B.A."/>
        </authorList>
    </citation>
    <scope>NUCLEOTIDE SEQUENCE [LARGE SCALE GENOMIC DNA]</scope>
    <source>
        <strain evidence="3 4">DSM 8800</strain>
    </source>
</reference>